<comment type="caution">
    <text evidence="3">The sequence shown here is derived from an EMBL/GenBank/DDBJ whole genome shotgun (WGS) entry which is preliminary data.</text>
</comment>
<accession>A0A8S3RBZ7</accession>
<sequence>MKVHKGEDSDPIVGTYEHDETSEMDTSFSSDNFVPVTPENDEYIIPSDQIGGGKEHKPKSEEMLLMEFSTSRQMVLFLFVTLVVLAFGESYRVSFPNQLLATLAGGVVPWILMKTNLLFSQDDMPDAEELVERYFDDDLIMENEENGSNDKPLQHAQSTRLNKNGEVIVKGIFKKNFDKVIEKHEEWWTISDMDFAGKLDENNS</sequence>
<evidence type="ECO:0000256" key="2">
    <source>
        <dbReference type="SAM" id="Phobius"/>
    </source>
</evidence>
<keyword evidence="2" id="KW-1133">Transmembrane helix</keyword>
<reference evidence="3" key="1">
    <citation type="submission" date="2021-03" db="EMBL/GenBank/DDBJ databases">
        <authorList>
            <person name="Bekaert M."/>
        </authorList>
    </citation>
    <scope>NUCLEOTIDE SEQUENCE</scope>
</reference>
<dbReference type="AlphaFoldDB" id="A0A8S3RBZ7"/>
<evidence type="ECO:0000313" key="3">
    <source>
        <dbReference type="EMBL" id="CAG2204451.1"/>
    </source>
</evidence>
<keyword evidence="2" id="KW-0472">Membrane</keyword>
<dbReference type="OrthoDB" id="10515714at2759"/>
<dbReference type="EMBL" id="CAJPWZ010000954">
    <property type="protein sequence ID" value="CAG2204451.1"/>
    <property type="molecule type" value="Genomic_DNA"/>
</dbReference>
<dbReference type="Proteomes" id="UP000683360">
    <property type="component" value="Unassembled WGS sequence"/>
</dbReference>
<feature type="transmembrane region" description="Helical" evidence="2">
    <location>
        <begin position="74"/>
        <end position="93"/>
    </location>
</feature>
<evidence type="ECO:0000313" key="4">
    <source>
        <dbReference type="Proteomes" id="UP000683360"/>
    </source>
</evidence>
<proteinExistence type="predicted"/>
<protein>
    <submittedName>
        <fullName evidence="3">Uncharacterized protein</fullName>
    </submittedName>
</protein>
<name>A0A8S3RBZ7_MYTED</name>
<keyword evidence="4" id="KW-1185">Reference proteome</keyword>
<keyword evidence="2" id="KW-0812">Transmembrane</keyword>
<organism evidence="3 4">
    <name type="scientific">Mytilus edulis</name>
    <name type="common">Blue mussel</name>
    <dbReference type="NCBI Taxonomy" id="6550"/>
    <lineage>
        <taxon>Eukaryota</taxon>
        <taxon>Metazoa</taxon>
        <taxon>Spiralia</taxon>
        <taxon>Lophotrochozoa</taxon>
        <taxon>Mollusca</taxon>
        <taxon>Bivalvia</taxon>
        <taxon>Autobranchia</taxon>
        <taxon>Pteriomorphia</taxon>
        <taxon>Mytilida</taxon>
        <taxon>Mytiloidea</taxon>
        <taxon>Mytilidae</taxon>
        <taxon>Mytilinae</taxon>
        <taxon>Mytilus</taxon>
    </lineage>
</organism>
<gene>
    <name evidence="3" type="ORF">MEDL_18902</name>
</gene>
<feature type="region of interest" description="Disordered" evidence="1">
    <location>
        <begin position="1"/>
        <end position="28"/>
    </location>
</feature>
<evidence type="ECO:0000256" key="1">
    <source>
        <dbReference type="SAM" id="MobiDB-lite"/>
    </source>
</evidence>